<feature type="domain" description="Phosphatidylglycerol lysyltransferase C-terminal" evidence="1">
    <location>
        <begin position="110"/>
        <end position="298"/>
    </location>
</feature>
<dbReference type="Proteomes" id="UP000178127">
    <property type="component" value="Unassembled WGS sequence"/>
</dbReference>
<dbReference type="Pfam" id="PF09924">
    <property type="entry name" value="LPG_synthase_C"/>
    <property type="match status" value="1"/>
</dbReference>
<dbReference type="InterPro" id="IPR024320">
    <property type="entry name" value="LPG_synthase_C"/>
</dbReference>
<organism evidence="2 3">
    <name type="scientific">candidate division WWE3 bacterium RIFCSPHIGHO2_02_FULL_38_14</name>
    <dbReference type="NCBI Taxonomy" id="1802620"/>
    <lineage>
        <taxon>Bacteria</taxon>
        <taxon>Katanobacteria</taxon>
    </lineage>
</organism>
<gene>
    <name evidence="2" type="ORF">A3D91_01290</name>
</gene>
<evidence type="ECO:0000313" key="3">
    <source>
        <dbReference type="Proteomes" id="UP000178127"/>
    </source>
</evidence>
<dbReference type="STRING" id="1802620.A3D91_01290"/>
<dbReference type="EMBL" id="MEVD01000023">
    <property type="protein sequence ID" value="OGC52619.1"/>
    <property type="molecule type" value="Genomic_DNA"/>
</dbReference>
<dbReference type="Gene3D" id="3.40.630.30">
    <property type="match status" value="1"/>
</dbReference>
<sequence>MLDIISQNLNKLNCTYWIINDPSEKNIDFINSIFEIEPFPIFEYNWYEIIGYQTYKGPFWAVILEDNSQLLLQFRNKENKLILFLPLVKSIKGWEIIKKLHEILSISEISILNVSQHWKDIYEKNITTYFGVNNIKEEFRAEEEAVYDLKALNTLNGHKYGTLRNVKNRLLSSRLLTFKKVNLDNLKDAVNILDKWYETQGKKYKGPSRKEKELFGLKNFLIYSKDNENMFVEVGYFNNLPVCLLMYFVFPTHNKWGVNFVLKGLNNNVENNSVNGVSDAAYIHMFENLYSRGVEFLNDGELGYEIGTRTHKIVKFRPINYLQSFNIHIKL</sequence>
<comment type="caution">
    <text evidence="2">The sequence shown here is derived from an EMBL/GenBank/DDBJ whole genome shotgun (WGS) entry which is preliminary data.</text>
</comment>
<name>A0A1F4V610_UNCKA</name>
<evidence type="ECO:0000259" key="1">
    <source>
        <dbReference type="Pfam" id="PF09924"/>
    </source>
</evidence>
<evidence type="ECO:0000313" key="2">
    <source>
        <dbReference type="EMBL" id="OGC52619.1"/>
    </source>
</evidence>
<reference evidence="2 3" key="1">
    <citation type="journal article" date="2016" name="Nat. Commun.">
        <title>Thousands of microbial genomes shed light on interconnected biogeochemical processes in an aquifer system.</title>
        <authorList>
            <person name="Anantharaman K."/>
            <person name="Brown C.T."/>
            <person name="Hug L.A."/>
            <person name="Sharon I."/>
            <person name="Castelle C.J."/>
            <person name="Probst A.J."/>
            <person name="Thomas B.C."/>
            <person name="Singh A."/>
            <person name="Wilkins M.J."/>
            <person name="Karaoz U."/>
            <person name="Brodie E.L."/>
            <person name="Williams K.H."/>
            <person name="Hubbard S.S."/>
            <person name="Banfield J.F."/>
        </authorList>
    </citation>
    <scope>NUCLEOTIDE SEQUENCE [LARGE SCALE GENOMIC DNA]</scope>
</reference>
<accession>A0A1F4V610</accession>
<proteinExistence type="predicted"/>
<protein>
    <recommendedName>
        <fullName evidence="1">Phosphatidylglycerol lysyltransferase C-terminal domain-containing protein</fullName>
    </recommendedName>
</protein>
<dbReference type="AlphaFoldDB" id="A0A1F4V610"/>